<dbReference type="EMBL" id="QBML01000032">
    <property type="protein sequence ID" value="PZO37312.1"/>
    <property type="molecule type" value="Genomic_DNA"/>
</dbReference>
<evidence type="ECO:0000313" key="3">
    <source>
        <dbReference type="Proteomes" id="UP000249467"/>
    </source>
</evidence>
<sequence>MMNDIGKYRFVCTLTLSDILGQVIVWLGVIFLALASALSLMSKPIYSFGAVGLIVVTSLPFLLFTFVTTLFNHIDIVPLTEEEIKRNNSKISGVRKTATKASA</sequence>
<comment type="caution">
    <text evidence="2">The sequence shown here is derived from an EMBL/GenBank/DDBJ whole genome shotgun (WGS) entry which is preliminary data.</text>
</comment>
<reference evidence="2 3" key="2">
    <citation type="submission" date="2018-06" db="EMBL/GenBank/DDBJ databases">
        <title>Metagenomic assembly of (sub)arctic Cyanobacteria and their associated microbiome from non-axenic cultures.</title>
        <authorList>
            <person name="Baurain D."/>
        </authorList>
    </citation>
    <scope>NUCLEOTIDE SEQUENCE [LARGE SCALE GENOMIC DNA]</scope>
    <source>
        <strain evidence="2">ULC066bin1</strain>
    </source>
</reference>
<name>A0A2W4VY56_9CYAN</name>
<dbReference type="Proteomes" id="UP000249467">
    <property type="component" value="Unassembled WGS sequence"/>
</dbReference>
<reference evidence="2 3" key="1">
    <citation type="submission" date="2018-04" db="EMBL/GenBank/DDBJ databases">
        <authorList>
            <person name="Go L.Y."/>
            <person name="Mitchell J.A."/>
        </authorList>
    </citation>
    <scope>NUCLEOTIDE SEQUENCE [LARGE SCALE GENOMIC DNA]</scope>
    <source>
        <strain evidence="2">ULC066bin1</strain>
    </source>
</reference>
<feature type="transmembrane region" description="Helical" evidence="1">
    <location>
        <begin position="48"/>
        <end position="71"/>
    </location>
</feature>
<dbReference type="AlphaFoldDB" id="A0A2W4VY56"/>
<keyword evidence="1" id="KW-1133">Transmembrane helix</keyword>
<evidence type="ECO:0000313" key="2">
    <source>
        <dbReference type="EMBL" id="PZO37312.1"/>
    </source>
</evidence>
<keyword evidence="1" id="KW-0812">Transmembrane</keyword>
<gene>
    <name evidence="2" type="ORF">DCF19_19225</name>
</gene>
<keyword evidence="1" id="KW-0472">Membrane</keyword>
<evidence type="ECO:0000256" key="1">
    <source>
        <dbReference type="SAM" id="Phobius"/>
    </source>
</evidence>
<protein>
    <submittedName>
        <fullName evidence="2">Uncharacterized protein</fullName>
    </submittedName>
</protein>
<proteinExistence type="predicted"/>
<organism evidence="2 3">
    <name type="scientific">Pseudanabaena frigida</name>
    <dbReference type="NCBI Taxonomy" id="945775"/>
    <lineage>
        <taxon>Bacteria</taxon>
        <taxon>Bacillati</taxon>
        <taxon>Cyanobacteriota</taxon>
        <taxon>Cyanophyceae</taxon>
        <taxon>Pseudanabaenales</taxon>
        <taxon>Pseudanabaenaceae</taxon>
        <taxon>Pseudanabaena</taxon>
    </lineage>
</organism>
<accession>A0A2W4VY56</accession>
<feature type="transmembrane region" description="Helical" evidence="1">
    <location>
        <begin position="20"/>
        <end position="41"/>
    </location>
</feature>